<organism evidence="2 3">
    <name type="scientific">Jilunia laotingensis</name>
    <dbReference type="NCBI Taxonomy" id="2763675"/>
    <lineage>
        <taxon>Bacteria</taxon>
        <taxon>Pseudomonadati</taxon>
        <taxon>Bacteroidota</taxon>
        <taxon>Bacteroidia</taxon>
        <taxon>Bacteroidales</taxon>
        <taxon>Bacteroidaceae</taxon>
        <taxon>Jilunia</taxon>
    </lineage>
</organism>
<keyword evidence="1" id="KW-0812">Transmembrane</keyword>
<feature type="transmembrane region" description="Helical" evidence="1">
    <location>
        <begin position="318"/>
        <end position="341"/>
    </location>
</feature>
<dbReference type="InterPro" id="IPR049458">
    <property type="entry name" value="EpsG-like"/>
</dbReference>
<evidence type="ECO:0000256" key="1">
    <source>
        <dbReference type="SAM" id="Phobius"/>
    </source>
</evidence>
<dbReference type="Pfam" id="PF14897">
    <property type="entry name" value="EpsG"/>
    <property type="match status" value="1"/>
</dbReference>
<feature type="transmembrane region" description="Helical" evidence="1">
    <location>
        <begin position="6"/>
        <end position="24"/>
    </location>
</feature>
<feature type="transmembrane region" description="Helical" evidence="1">
    <location>
        <begin position="36"/>
        <end position="56"/>
    </location>
</feature>
<gene>
    <name evidence="2" type="ORF">H8744_12160</name>
</gene>
<comment type="caution">
    <text evidence="2">The sequence shown here is derived from an EMBL/GenBank/DDBJ whole genome shotgun (WGS) entry which is preliminary data.</text>
</comment>
<feature type="transmembrane region" description="Helical" evidence="1">
    <location>
        <begin position="90"/>
        <end position="108"/>
    </location>
</feature>
<evidence type="ECO:0000313" key="3">
    <source>
        <dbReference type="Proteomes" id="UP000651085"/>
    </source>
</evidence>
<feature type="transmembrane region" description="Helical" evidence="1">
    <location>
        <begin position="290"/>
        <end position="311"/>
    </location>
</feature>
<reference evidence="2" key="1">
    <citation type="submission" date="2020-08" db="EMBL/GenBank/DDBJ databases">
        <title>Genome public.</title>
        <authorList>
            <person name="Liu C."/>
            <person name="Sun Q."/>
        </authorList>
    </citation>
    <scope>NUCLEOTIDE SEQUENCE</scope>
    <source>
        <strain evidence="2">N12</strain>
    </source>
</reference>
<accession>A0A926IQW0</accession>
<evidence type="ECO:0000313" key="2">
    <source>
        <dbReference type="EMBL" id="MBC8593985.1"/>
    </source>
</evidence>
<proteinExistence type="predicted"/>
<name>A0A926IQW0_9BACT</name>
<keyword evidence="3" id="KW-1185">Reference proteome</keyword>
<dbReference type="EMBL" id="JACRTF010000001">
    <property type="protein sequence ID" value="MBC8593985.1"/>
    <property type="molecule type" value="Genomic_DNA"/>
</dbReference>
<dbReference type="Proteomes" id="UP000651085">
    <property type="component" value="Unassembled WGS sequence"/>
</dbReference>
<feature type="transmembrane region" description="Helical" evidence="1">
    <location>
        <begin position="159"/>
        <end position="183"/>
    </location>
</feature>
<dbReference type="RefSeq" id="WP_262435091.1">
    <property type="nucleotide sequence ID" value="NZ_JACRTF010000001.1"/>
</dbReference>
<keyword evidence="1" id="KW-1133">Transmembrane helix</keyword>
<protein>
    <submittedName>
        <fullName evidence="2">EpsG family protein</fullName>
    </submittedName>
</protein>
<keyword evidence="1" id="KW-0472">Membrane</keyword>
<feature type="transmembrane region" description="Helical" evidence="1">
    <location>
        <begin position="267"/>
        <end position="284"/>
    </location>
</feature>
<dbReference type="AlphaFoldDB" id="A0A926IQW0"/>
<feature type="transmembrane region" description="Helical" evidence="1">
    <location>
        <begin position="120"/>
        <end position="153"/>
    </location>
</feature>
<sequence length="369" mass="43645">MNYSFSFLDLFPYLLLVIICFYIGFHKLKNVDSGKLICIVVIVFSAIRVGIGYDYYGYMNLILKNVPDYSIERIEPLAKLLMEFSYWTHYQLFFVITSFLTLYPLYLVSKKYSENVNLSLIVYLLFPIFFLESLSIIRNAVAYTFIFWAFYYFLQHRYLLYTIISVIAIGFHISACIGLLLPLVYLFQCQKKWNMLFYIFSLFSSSILMALLSNISSTFPFLESVEYYVNNGYIGSGNTMKIVINMIAIFNLFFWRELESRSEKSKLWLNITNFGAIIWNLFSFEGTLCLRLSSFFLLFLILLLPSYLYIFKRKYRQVISFLFCTFFILLFSSSFYINIFAHMKTGCKMSALPYQTIFYSVEYPLYVNE</sequence>
<feature type="transmembrane region" description="Helical" evidence="1">
    <location>
        <begin position="195"/>
        <end position="213"/>
    </location>
</feature>
<feature type="transmembrane region" description="Helical" evidence="1">
    <location>
        <begin position="233"/>
        <end position="255"/>
    </location>
</feature>